<reference evidence="3" key="2">
    <citation type="journal article" date="2011" name="Proc. Natl. Acad. Sci. U.S.A.">
        <title>Obligate biotrophy features unraveled by the genomic analysis of rust fungi.</title>
        <authorList>
            <person name="Duplessis S."/>
            <person name="Cuomo C.A."/>
            <person name="Lin Y.-C."/>
            <person name="Aerts A."/>
            <person name="Tisserant E."/>
            <person name="Veneault-Fourrey C."/>
            <person name="Joly D.L."/>
            <person name="Hacquard S."/>
            <person name="Amselem J."/>
            <person name="Cantarel B.L."/>
            <person name="Chiu R."/>
            <person name="Coutinho P.M."/>
            <person name="Feau N."/>
            <person name="Field M."/>
            <person name="Frey P."/>
            <person name="Gelhaye E."/>
            <person name="Goldberg J."/>
            <person name="Grabherr M.G."/>
            <person name="Kodira C.D."/>
            <person name="Kohler A."/>
            <person name="Kuees U."/>
            <person name="Lindquist E.A."/>
            <person name="Lucas S.M."/>
            <person name="Mago R."/>
            <person name="Mauceli E."/>
            <person name="Morin E."/>
            <person name="Murat C."/>
            <person name="Pangilinan J.L."/>
            <person name="Park R."/>
            <person name="Pearson M."/>
            <person name="Quesneville H."/>
            <person name="Rouhier N."/>
            <person name="Sakthikumar S."/>
            <person name="Salamov A.A."/>
            <person name="Schmutz J."/>
            <person name="Selles B."/>
            <person name="Shapiro H."/>
            <person name="Tanguay P."/>
            <person name="Tuskan G.A."/>
            <person name="Henrissat B."/>
            <person name="Van de Peer Y."/>
            <person name="Rouze P."/>
            <person name="Ellis J.G."/>
            <person name="Dodds P.N."/>
            <person name="Schein J.E."/>
            <person name="Zhong S."/>
            <person name="Hamelin R.C."/>
            <person name="Grigoriev I.V."/>
            <person name="Szabo L.J."/>
            <person name="Martin F."/>
        </authorList>
    </citation>
    <scope>NUCLEOTIDE SEQUENCE [LARGE SCALE GENOMIC DNA]</scope>
    <source>
        <strain evidence="3">CRL 75-36-700-3 / race SCCL</strain>
    </source>
</reference>
<protein>
    <submittedName>
        <fullName evidence="2">Uncharacterized protein</fullName>
    </submittedName>
</protein>
<dbReference type="KEGG" id="pgr:PGTG_09410"/>
<sequence>MVDLKVKACMRYSIDRDSALASPWVPSLLASPIFSSIRLLDDPRLVRLSIPVVIDRLSTSSAASFAHSFSSLAPRRLNKGCNMSLIVRKGRLPPMDLNRLWIDSDAVSYSQRPIHTPQSQLHLQSLFHQPKLKMSSRYSTPDYTLDDMRSEPLIGYDYVQNGIRYYPDRDQWSPAWEPEPSQASQPSPNDMVVDPPVVEETTPNTGTASGSNGKAPIDPVLSNNLFRSTSTGPMEKIVIPKGMEIVETPGYYYPLKAKWHFVYDPQERYDLSSIPTAVPRLSIYNDPHPFVCVAWNENDPELPPGLPIPFLKTSAPINLFSASSSPAPSSQSSSAPSTSSGASSTASSAYPPISAYIGLNHQGVQRLLLDNNNPPSAVCIYTEEDVMHIFEGIAPDYVHMCSEYPPSSLAESDRRVMFFENMQWHFRNKRSTYLSTRES</sequence>
<keyword evidence="3" id="KW-1185">Reference proteome</keyword>
<feature type="region of interest" description="Disordered" evidence="1">
    <location>
        <begin position="170"/>
        <end position="221"/>
    </location>
</feature>
<proteinExistence type="predicted"/>
<evidence type="ECO:0000313" key="2">
    <source>
        <dbReference type="EMBL" id="EFP83697.2"/>
    </source>
</evidence>
<dbReference type="Proteomes" id="UP000008783">
    <property type="component" value="Unassembled WGS sequence"/>
</dbReference>
<dbReference type="RefSeq" id="XP_003328116.2">
    <property type="nucleotide sequence ID" value="XM_003328068.2"/>
</dbReference>
<organism evidence="2 3">
    <name type="scientific">Puccinia graminis f. sp. tritici (strain CRL 75-36-700-3 / race SCCL)</name>
    <name type="common">Black stem rust fungus</name>
    <dbReference type="NCBI Taxonomy" id="418459"/>
    <lineage>
        <taxon>Eukaryota</taxon>
        <taxon>Fungi</taxon>
        <taxon>Dikarya</taxon>
        <taxon>Basidiomycota</taxon>
        <taxon>Pucciniomycotina</taxon>
        <taxon>Pucciniomycetes</taxon>
        <taxon>Pucciniales</taxon>
        <taxon>Pucciniaceae</taxon>
        <taxon>Puccinia</taxon>
    </lineage>
</organism>
<evidence type="ECO:0000256" key="1">
    <source>
        <dbReference type="SAM" id="MobiDB-lite"/>
    </source>
</evidence>
<dbReference type="InParanoid" id="E3KHC2"/>
<dbReference type="VEuPathDB" id="FungiDB:PGTG_09410"/>
<name>E3KHC2_PUCGT</name>
<reference key="1">
    <citation type="submission" date="2007-01" db="EMBL/GenBank/DDBJ databases">
        <title>The Genome Sequence of Puccinia graminis f. sp. tritici Strain CRL 75-36-700-3.</title>
        <authorList>
            <consortium name="The Broad Institute Genome Sequencing Platform"/>
            <person name="Birren B."/>
            <person name="Lander E."/>
            <person name="Galagan J."/>
            <person name="Nusbaum C."/>
            <person name="Devon K."/>
            <person name="Cuomo C."/>
            <person name="Jaffe D."/>
            <person name="Butler J."/>
            <person name="Alvarez P."/>
            <person name="Gnerre S."/>
            <person name="Grabherr M."/>
            <person name="Mauceli E."/>
            <person name="Brockman W."/>
            <person name="Young S."/>
            <person name="LaButti K."/>
            <person name="Sykes S."/>
            <person name="DeCaprio D."/>
            <person name="Crawford M."/>
            <person name="Koehrsen M."/>
            <person name="Engels R."/>
            <person name="Montgomery P."/>
            <person name="Pearson M."/>
            <person name="Howarth C."/>
            <person name="Larson L."/>
            <person name="White J."/>
            <person name="Zeng Q."/>
            <person name="Kodira C."/>
            <person name="Yandava C."/>
            <person name="Alvarado L."/>
            <person name="O'Leary S."/>
            <person name="Szabo L."/>
            <person name="Dean R."/>
            <person name="Schein J."/>
        </authorList>
    </citation>
    <scope>NUCLEOTIDE SEQUENCE</scope>
    <source>
        <strain>CRL 75-36-700-3</strain>
    </source>
</reference>
<dbReference type="EMBL" id="DS178287">
    <property type="protein sequence ID" value="EFP83697.2"/>
    <property type="molecule type" value="Genomic_DNA"/>
</dbReference>
<evidence type="ECO:0000313" key="3">
    <source>
        <dbReference type="Proteomes" id="UP000008783"/>
    </source>
</evidence>
<gene>
    <name evidence="2" type="ORF">PGTG_09410</name>
</gene>
<dbReference type="GeneID" id="10532383"/>
<dbReference type="HOGENOM" id="CLU_032239_0_0_1"/>
<dbReference type="AlphaFoldDB" id="E3KHC2"/>
<feature type="region of interest" description="Disordered" evidence="1">
    <location>
        <begin position="322"/>
        <end position="344"/>
    </location>
</feature>
<accession>E3KHC2</accession>
<feature type="compositionally biased region" description="Low complexity" evidence="1">
    <location>
        <begin position="178"/>
        <end position="207"/>
    </location>
</feature>